<dbReference type="AlphaFoldDB" id="A0A0A9H722"/>
<evidence type="ECO:0000313" key="2">
    <source>
        <dbReference type="EMBL" id="JAE28688.1"/>
    </source>
</evidence>
<feature type="region of interest" description="Disordered" evidence="1">
    <location>
        <begin position="1"/>
        <end position="40"/>
    </location>
</feature>
<dbReference type="EMBL" id="GBRH01169208">
    <property type="protein sequence ID" value="JAE28688.1"/>
    <property type="molecule type" value="Transcribed_RNA"/>
</dbReference>
<feature type="compositionally biased region" description="Polar residues" evidence="1">
    <location>
        <begin position="19"/>
        <end position="40"/>
    </location>
</feature>
<protein>
    <submittedName>
        <fullName evidence="2">Uncharacterized protein</fullName>
    </submittedName>
</protein>
<reference evidence="2" key="2">
    <citation type="journal article" date="2015" name="Data Brief">
        <title>Shoot transcriptome of the giant reed, Arundo donax.</title>
        <authorList>
            <person name="Barrero R.A."/>
            <person name="Guerrero F.D."/>
            <person name="Moolhuijzen P."/>
            <person name="Goolsby J.A."/>
            <person name="Tidwell J."/>
            <person name="Bellgard S.E."/>
            <person name="Bellgard M.I."/>
        </authorList>
    </citation>
    <scope>NUCLEOTIDE SEQUENCE</scope>
    <source>
        <tissue evidence="2">Shoot tissue taken approximately 20 cm above the soil surface</tissue>
    </source>
</reference>
<evidence type="ECO:0000256" key="1">
    <source>
        <dbReference type="SAM" id="MobiDB-lite"/>
    </source>
</evidence>
<organism evidence="2">
    <name type="scientific">Arundo donax</name>
    <name type="common">Giant reed</name>
    <name type="synonym">Donax arundinaceus</name>
    <dbReference type="NCBI Taxonomy" id="35708"/>
    <lineage>
        <taxon>Eukaryota</taxon>
        <taxon>Viridiplantae</taxon>
        <taxon>Streptophyta</taxon>
        <taxon>Embryophyta</taxon>
        <taxon>Tracheophyta</taxon>
        <taxon>Spermatophyta</taxon>
        <taxon>Magnoliopsida</taxon>
        <taxon>Liliopsida</taxon>
        <taxon>Poales</taxon>
        <taxon>Poaceae</taxon>
        <taxon>PACMAD clade</taxon>
        <taxon>Arundinoideae</taxon>
        <taxon>Arundineae</taxon>
        <taxon>Arundo</taxon>
    </lineage>
</organism>
<name>A0A0A9H722_ARUDO</name>
<sequence>MEILPRKEKGMEKGKEQTCKSTPTRQFKESPGTQETDLNC</sequence>
<accession>A0A0A9H722</accession>
<proteinExistence type="predicted"/>
<feature type="compositionally biased region" description="Basic and acidic residues" evidence="1">
    <location>
        <begin position="1"/>
        <end position="18"/>
    </location>
</feature>
<reference evidence="2" key="1">
    <citation type="submission" date="2014-09" db="EMBL/GenBank/DDBJ databases">
        <authorList>
            <person name="Magalhaes I.L.F."/>
            <person name="Oliveira U."/>
            <person name="Santos F.R."/>
            <person name="Vidigal T.H.D.A."/>
            <person name="Brescovit A.D."/>
            <person name="Santos A.J."/>
        </authorList>
    </citation>
    <scope>NUCLEOTIDE SEQUENCE</scope>
    <source>
        <tissue evidence="2">Shoot tissue taken approximately 20 cm above the soil surface</tissue>
    </source>
</reference>